<dbReference type="OrthoDB" id="1068986at2"/>
<evidence type="ECO:0000313" key="3">
    <source>
        <dbReference type="Proteomes" id="UP000467305"/>
    </source>
</evidence>
<dbReference type="RefSeq" id="WP_150900026.1">
    <property type="nucleotide sequence ID" value="NZ_WAAU01000014.1"/>
</dbReference>
<name>A0A7J5AIX0_9FLAO</name>
<protein>
    <submittedName>
        <fullName evidence="2">GLPGLI family protein</fullName>
    </submittedName>
</protein>
<feature type="signal peptide" evidence="1">
    <location>
        <begin position="1"/>
        <end position="20"/>
    </location>
</feature>
<evidence type="ECO:0000313" key="2">
    <source>
        <dbReference type="EMBL" id="KAB1157358.1"/>
    </source>
</evidence>
<keyword evidence="3" id="KW-1185">Reference proteome</keyword>
<dbReference type="InterPro" id="IPR005901">
    <property type="entry name" value="GLPGLI"/>
</dbReference>
<reference evidence="2 3" key="1">
    <citation type="submission" date="2019-09" db="EMBL/GenBank/DDBJ databases">
        <authorList>
            <person name="Cao W.R."/>
        </authorList>
    </citation>
    <scope>NUCLEOTIDE SEQUENCE [LARGE SCALE GENOMIC DNA]</scope>
    <source>
        <strain evidence="3">a4</strain>
    </source>
</reference>
<dbReference type="Proteomes" id="UP000467305">
    <property type="component" value="Unassembled WGS sequence"/>
</dbReference>
<gene>
    <name evidence="2" type="ORF">F7018_10540</name>
</gene>
<sequence>MKCFLSYLFLCISISGFSQANFQGKAVYKSKTTVDPNFGGRQMSEERKKQILERMKSMLEKTYVLNFTKNESVYKEEEKLATPGTGRGFRFGGMMSGGETYKNLKEHKVLESKESFGKKFLINSSSEKLEWELGNETKQIGNYTCFKATVVKKADGLDWRNMRRRPKKKKNDTLKTKKISDEIEMPKEIKVTAWYTPQIPVSNGPENYGGLPGLILEINEGRTTILCTEIVMNSSEKVEIKEPKKGKKVSKKEYAEIMKKKMEEMREMFRNRRGSRGGGRGRGF</sequence>
<proteinExistence type="predicted"/>
<dbReference type="EMBL" id="WAAU01000014">
    <property type="protein sequence ID" value="KAB1157358.1"/>
    <property type="molecule type" value="Genomic_DNA"/>
</dbReference>
<dbReference type="AlphaFoldDB" id="A0A7J5AIX0"/>
<dbReference type="Pfam" id="PF09697">
    <property type="entry name" value="Porph_ging"/>
    <property type="match status" value="1"/>
</dbReference>
<accession>A0A7J5AIX0</accession>
<feature type="chain" id="PRO_5029848450" evidence="1">
    <location>
        <begin position="21"/>
        <end position="284"/>
    </location>
</feature>
<organism evidence="2 3">
    <name type="scientific">Tenacibaculum aiptasiae</name>
    <dbReference type="NCBI Taxonomy" id="426481"/>
    <lineage>
        <taxon>Bacteria</taxon>
        <taxon>Pseudomonadati</taxon>
        <taxon>Bacteroidota</taxon>
        <taxon>Flavobacteriia</taxon>
        <taxon>Flavobacteriales</taxon>
        <taxon>Flavobacteriaceae</taxon>
        <taxon>Tenacibaculum</taxon>
    </lineage>
</organism>
<keyword evidence="1" id="KW-0732">Signal</keyword>
<dbReference type="NCBIfam" id="TIGR01200">
    <property type="entry name" value="GLPGLI"/>
    <property type="match status" value="1"/>
</dbReference>
<evidence type="ECO:0000256" key="1">
    <source>
        <dbReference type="SAM" id="SignalP"/>
    </source>
</evidence>
<comment type="caution">
    <text evidence="2">The sequence shown here is derived from an EMBL/GenBank/DDBJ whole genome shotgun (WGS) entry which is preliminary data.</text>
</comment>